<dbReference type="PANTHER" id="PTHR28004">
    <property type="entry name" value="ZGC:162816-RELATED"/>
    <property type="match status" value="1"/>
</dbReference>
<dbReference type="InterPro" id="IPR051466">
    <property type="entry name" value="D-amino_acid_metab_enzyme"/>
</dbReference>
<dbReference type="InterPro" id="IPR042208">
    <property type="entry name" value="D-ser_dehydrat-like_sf"/>
</dbReference>
<dbReference type="RefSeq" id="WP_386675096.1">
    <property type="nucleotide sequence ID" value="NZ_JBHLTG010000009.1"/>
</dbReference>
<sequence length="342" mass="35908">MTPRVVIDQSILRANIERMAAFARAAGIALRPHVKTHKSIGLARMQVDAGATGITVATIGEAEVFAAAGFDDIFVAYPLWVDESNAERLRALMDRTRLRVGIASAEGARQLVRHAPGVEVAVEVDSGHHRTGVSPSAAGELAAAAADAGLQVAGIFTFPGHSYRPGGMADAARQESAALAEARAAVEARDIDVRVISGGSTPTAASTDASVLTEFRPGVYLFNDAQQLLLGTCEAHDVALTVEATVVFSGSTHAVANAGSKMLGADRQDWTDGYGRIAGQPDARIPALSEHHATITGAALREGDRIRILPNHVCTVVNLVDELWVENGTTDRMPVDARGRNG</sequence>
<dbReference type="GO" id="GO:0008784">
    <property type="term" value="F:alanine racemase activity"/>
    <property type="evidence" value="ECO:0007669"/>
    <property type="project" value="UniProtKB-EC"/>
</dbReference>
<dbReference type="Pfam" id="PF14031">
    <property type="entry name" value="D-ser_dehydrat"/>
    <property type="match status" value="1"/>
</dbReference>
<dbReference type="Proteomes" id="UP001589896">
    <property type="component" value="Unassembled WGS sequence"/>
</dbReference>
<evidence type="ECO:0000259" key="3">
    <source>
        <dbReference type="SMART" id="SM01119"/>
    </source>
</evidence>
<dbReference type="Gene3D" id="3.20.20.10">
    <property type="entry name" value="Alanine racemase"/>
    <property type="match status" value="1"/>
</dbReference>
<proteinExistence type="inferred from homology"/>
<protein>
    <submittedName>
        <fullName evidence="4">Alanine racemase</fullName>
        <ecNumber evidence="4">5.1.1.1</ecNumber>
    </submittedName>
</protein>
<dbReference type="EC" id="5.1.1.1" evidence="4"/>
<gene>
    <name evidence="4" type="ORF">ACFFGH_28555</name>
</gene>
<feature type="domain" description="D-serine dehydratase-like" evidence="3">
    <location>
        <begin position="239"/>
        <end position="327"/>
    </location>
</feature>
<evidence type="ECO:0000256" key="2">
    <source>
        <dbReference type="ARBA" id="ARBA00023239"/>
    </source>
</evidence>
<dbReference type="Gene3D" id="2.40.37.20">
    <property type="entry name" value="D-serine dehydratase-like domain"/>
    <property type="match status" value="1"/>
</dbReference>
<keyword evidence="2" id="KW-0456">Lyase</keyword>
<reference evidence="4 5" key="1">
    <citation type="submission" date="2024-09" db="EMBL/GenBank/DDBJ databases">
        <authorList>
            <person name="Sun Q."/>
            <person name="Mori K."/>
        </authorList>
    </citation>
    <scope>NUCLEOTIDE SEQUENCE [LARGE SCALE GENOMIC DNA]</scope>
    <source>
        <strain evidence="4 5">KCTC 23076</strain>
    </source>
</reference>
<dbReference type="SMART" id="SM01119">
    <property type="entry name" value="D-ser_dehydrat"/>
    <property type="match status" value="1"/>
</dbReference>
<evidence type="ECO:0000313" key="5">
    <source>
        <dbReference type="Proteomes" id="UP001589896"/>
    </source>
</evidence>
<dbReference type="Pfam" id="PF01168">
    <property type="entry name" value="Ala_racemase_N"/>
    <property type="match status" value="1"/>
</dbReference>
<dbReference type="PANTHER" id="PTHR28004:SF2">
    <property type="entry name" value="D-SERINE DEHYDRATASE"/>
    <property type="match status" value="1"/>
</dbReference>
<comment type="caution">
    <text evidence="4">The sequence shown here is derived from an EMBL/GenBank/DDBJ whole genome shotgun (WGS) entry which is preliminary data.</text>
</comment>
<dbReference type="InterPro" id="IPR026956">
    <property type="entry name" value="D-ser_dehydrat-like_dom"/>
</dbReference>
<dbReference type="InterPro" id="IPR029066">
    <property type="entry name" value="PLP-binding_barrel"/>
</dbReference>
<comment type="similarity">
    <text evidence="1">Belongs to the DSD1 family.</text>
</comment>
<organism evidence="4 5">
    <name type="scientific">Lysobacter korlensis</name>
    <dbReference type="NCBI Taxonomy" id="553636"/>
    <lineage>
        <taxon>Bacteria</taxon>
        <taxon>Pseudomonadati</taxon>
        <taxon>Pseudomonadota</taxon>
        <taxon>Gammaproteobacteria</taxon>
        <taxon>Lysobacterales</taxon>
        <taxon>Lysobacteraceae</taxon>
        <taxon>Lysobacter</taxon>
    </lineage>
</organism>
<dbReference type="SUPFAM" id="SSF51419">
    <property type="entry name" value="PLP-binding barrel"/>
    <property type="match status" value="1"/>
</dbReference>
<evidence type="ECO:0000256" key="1">
    <source>
        <dbReference type="ARBA" id="ARBA00005323"/>
    </source>
</evidence>
<accession>A0ABV6RXU1</accession>
<evidence type="ECO:0000313" key="4">
    <source>
        <dbReference type="EMBL" id="MFC0681802.1"/>
    </source>
</evidence>
<dbReference type="EMBL" id="JBHLTG010000009">
    <property type="protein sequence ID" value="MFC0681802.1"/>
    <property type="molecule type" value="Genomic_DNA"/>
</dbReference>
<keyword evidence="4" id="KW-0413">Isomerase</keyword>
<name>A0ABV6RXU1_9GAMM</name>
<dbReference type="InterPro" id="IPR001608">
    <property type="entry name" value="Ala_racemase_N"/>
</dbReference>
<keyword evidence="5" id="KW-1185">Reference proteome</keyword>